<feature type="compositionally biased region" description="Basic and acidic residues" evidence="1">
    <location>
        <begin position="229"/>
        <end position="239"/>
    </location>
</feature>
<dbReference type="RefSeq" id="WP_254570591.1">
    <property type="nucleotide sequence ID" value="NZ_CP098502.1"/>
</dbReference>
<dbReference type="Gene3D" id="3.10.620.30">
    <property type="match status" value="1"/>
</dbReference>
<evidence type="ECO:0000259" key="2">
    <source>
        <dbReference type="Pfam" id="PF01841"/>
    </source>
</evidence>
<dbReference type="Proteomes" id="UP001056035">
    <property type="component" value="Chromosome"/>
</dbReference>
<proteinExistence type="predicted"/>
<dbReference type="PANTHER" id="PTHR33490:SF3">
    <property type="entry name" value="CONSERVED INTEGRAL MEMBRANE PROTEIN"/>
    <property type="match status" value="1"/>
</dbReference>
<evidence type="ECO:0000256" key="1">
    <source>
        <dbReference type="SAM" id="MobiDB-lite"/>
    </source>
</evidence>
<dbReference type="InterPro" id="IPR038765">
    <property type="entry name" value="Papain-like_cys_pep_sf"/>
</dbReference>
<sequence length="239" mass="25877">MSTVADTSEDLTPYLQPGLSVDSAHPAVVAFAREHTAGIDDPREQAVTLYYAVRDGFRYDPYTLDLTPAGFRASTVLERGAGYCVPKAALLAAAARVVGIPSRVGFADVRNHLSSPKLLALMGTDRFVYHGYTELLLDGRWVKATPAFNRSLCEKTHTKPLEFDGREDSLLQPLDVDGRRHMEYLVDHGAYPDVPVDQMKQALFAAYDYLKAAGDQPGQGAADGDGAEAFERDASAPGA</sequence>
<feature type="compositionally biased region" description="Low complexity" evidence="1">
    <location>
        <begin position="215"/>
        <end position="224"/>
    </location>
</feature>
<gene>
    <name evidence="3" type="ORF">NBH00_21310</name>
</gene>
<evidence type="ECO:0000313" key="4">
    <source>
        <dbReference type="Proteomes" id="UP001056035"/>
    </source>
</evidence>
<dbReference type="PANTHER" id="PTHR33490">
    <property type="entry name" value="BLR5614 PROTEIN-RELATED"/>
    <property type="match status" value="1"/>
</dbReference>
<dbReference type="SUPFAM" id="SSF54001">
    <property type="entry name" value="Cysteine proteinases"/>
    <property type="match status" value="1"/>
</dbReference>
<feature type="domain" description="Transglutaminase-like" evidence="2">
    <location>
        <begin position="30"/>
        <end position="146"/>
    </location>
</feature>
<accession>A0ABY5DT64</accession>
<dbReference type="InterPro" id="IPR002931">
    <property type="entry name" value="Transglutaminase-like"/>
</dbReference>
<dbReference type="EMBL" id="CP098502">
    <property type="protein sequence ID" value="UTI63870.1"/>
    <property type="molecule type" value="Genomic_DNA"/>
</dbReference>
<reference evidence="3 4" key="1">
    <citation type="submission" date="2022-06" db="EMBL/GenBank/DDBJ databases">
        <title>Paraconexibacter antarcticus.</title>
        <authorList>
            <person name="Kim C.S."/>
        </authorList>
    </citation>
    <scope>NUCLEOTIDE SEQUENCE [LARGE SCALE GENOMIC DNA]</scope>
    <source>
        <strain evidence="3 4">02-257</strain>
    </source>
</reference>
<protein>
    <submittedName>
        <fullName evidence="3">Transglutaminase family protein</fullName>
    </submittedName>
</protein>
<dbReference type="Pfam" id="PF01841">
    <property type="entry name" value="Transglut_core"/>
    <property type="match status" value="1"/>
</dbReference>
<feature type="region of interest" description="Disordered" evidence="1">
    <location>
        <begin position="215"/>
        <end position="239"/>
    </location>
</feature>
<name>A0ABY5DT64_9ACTN</name>
<organism evidence="3 4">
    <name type="scientific">Paraconexibacter antarcticus</name>
    <dbReference type="NCBI Taxonomy" id="2949664"/>
    <lineage>
        <taxon>Bacteria</taxon>
        <taxon>Bacillati</taxon>
        <taxon>Actinomycetota</taxon>
        <taxon>Thermoleophilia</taxon>
        <taxon>Solirubrobacterales</taxon>
        <taxon>Paraconexibacteraceae</taxon>
        <taxon>Paraconexibacter</taxon>
    </lineage>
</organism>
<keyword evidence="4" id="KW-1185">Reference proteome</keyword>
<evidence type="ECO:0000313" key="3">
    <source>
        <dbReference type="EMBL" id="UTI63870.1"/>
    </source>
</evidence>